<feature type="chain" id="PRO_5044780141" evidence="2">
    <location>
        <begin position="18"/>
        <end position="326"/>
    </location>
</feature>
<evidence type="ECO:0000313" key="4">
    <source>
        <dbReference type="Proteomes" id="UP001530315"/>
    </source>
</evidence>
<feature type="signal peptide" evidence="2">
    <location>
        <begin position="1"/>
        <end position="17"/>
    </location>
</feature>
<protein>
    <submittedName>
        <fullName evidence="3">Uncharacterized protein</fullName>
    </submittedName>
</protein>
<feature type="compositionally biased region" description="Basic and acidic residues" evidence="1">
    <location>
        <begin position="252"/>
        <end position="277"/>
    </location>
</feature>
<name>A0ABD3MUT1_9STRA</name>
<proteinExistence type="predicted"/>
<gene>
    <name evidence="3" type="ORF">ACHAW5_002017</name>
</gene>
<reference evidence="3 4" key="1">
    <citation type="submission" date="2024-10" db="EMBL/GenBank/DDBJ databases">
        <title>Updated reference genomes for cyclostephanoid diatoms.</title>
        <authorList>
            <person name="Roberts W.R."/>
            <person name="Alverson A.J."/>
        </authorList>
    </citation>
    <scope>NUCLEOTIDE SEQUENCE [LARGE SCALE GENOMIC DNA]</scope>
    <source>
        <strain evidence="3 4">AJA276-08</strain>
    </source>
</reference>
<evidence type="ECO:0000313" key="3">
    <source>
        <dbReference type="EMBL" id="KAL3766601.1"/>
    </source>
</evidence>
<dbReference type="AlphaFoldDB" id="A0ABD3MUT1"/>
<evidence type="ECO:0000256" key="1">
    <source>
        <dbReference type="SAM" id="MobiDB-lite"/>
    </source>
</evidence>
<dbReference type="InterPro" id="IPR027512">
    <property type="entry name" value="EIF3A"/>
</dbReference>
<dbReference type="CDD" id="cd22265">
    <property type="entry name" value="UDM1_RNF168"/>
    <property type="match status" value="1"/>
</dbReference>
<dbReference type="PANTHER" id="PTHR14005:SF0">
    <property type="entry name" value="EUKARYOTIC TRANSLATION INITIATION FACTOR 3 SUBUNIT A"/>
    <property type="match status" value="1"/>
</dbReference>
<keyword evidence="4" id="KW-1185">Reference proteome</keyword>
<dbReference type="PANTHER" id="PTHR14005">
    <property type="entry name" value="EUKARYOTIC TRANSLATION INITIATION FACTOR 3, THETA SUBUNIT"/>
    <property type="match status" value="1"/>
</dbReference>
<feature type="region of interest" description="Disordered" evidence="1">
    <location>
        <begin position="228"/>
        <end position="289"/>
    </location>
</feature>
<sequence>MFKFYPIVVAILGFALPGGENPSVIAALGASGSPSYGGINPTKLEDGGKDNKVWGWKGWTAESIELHPDALGGRDAIQSTVEDDISKEKIARLTTILGFHTTEPSSEGMLAKICARDVMEGVPKYLRALYAALEDTTDPLDMVQRARTQLSSKKPQTLTYMMTGCRVQHYTLARILTAARNAIKLSNIGAVASMRAPSIHADVRSDLEHERLTMSERRVVIERQKEEAERLAQEPLQQEEEAAKRAERRRKANEDRRLDRQQNMRERENPHRIHGRDGPQSSKPIGHSQGLCYGSHDVCHKMAQEPVYLDAHVLQVLPQAPLGEVL</sequence>
<organism evidence="3 4">
    <name type="scientific">Stephanodiscus triporus</name>
    <dbReference type="NCBI Taxonomy" id="2934178"/>
    <lineage>
        <taxon>Eukaryota</taxon>
        <taxon>Sar</taxon>
        <taxon>Stramenopiles</taxon>
        <taxon>Ochrophyta</taxon>
        <taxon>Bacillariophyta</taxon>
        <taxon>Coscinodiscophyceae</taxon>
        <taxon>Thalassiosirophycidae</taxon>
        <taxon>Stephanodiscales</taxon>
        <taxon>Stephanodiscaceae</taxon>
        <taxon>Stephanodiscus</taxon>
    </lineage>
</organism>
<comment type="caution">
    <text evidence="3">The sequence shown here is derived from an EMBL/GenBank/DDBJ whole genome shotgun (WGS) entry which is preliminary data.</text>
</comment>
<keyword evidence="2" id="KW-0732">Signal</keyword>
<dbReference type="Proteomes" id="UP001530315">
    <property type="component" value="Unassembled WGS sequence"/>
</dbReference>
<accession>A0ABD3MUT1</accession>
<evidence type="ECO:0000256" key="2">
    <source>
        <dbReference type="SAM" id="SignalP"/>
    </source>
</evidence>
<dbReference type="EMBL" id="JALLAZ020001726">
    <property type="protein sequence ID" value="KAL3766601.1"/>
    <property type="molecule type" value="Genomic_DNA"/>
</dbReference>